<evidence type="ECO:0000256" key="14">
    <source>
        <dbReference type="SAM" id="MobiDB-lite"/>
    </source>
</evidence>
<name>A0A8W8KQ11_MAGGI</name>
<dbReference type="InterPro" id="IPR031981">
    <property type="entry name" value="MIEAP_C"/>
</dbReference>
<dbReference type="GO" id="GO:0005741">
    <property type="term" value="C:mitochondrial outer membrane"/>
    <property type="evidence" value="ECO:0007669"/>
    <property type="project" value="UniProtKB-SubCell"/>
</dbReference>
<keyword evidence="7" id="KW-1000">Mitochondrion outer membrane</keyword>
<organism evidence="16 17">
    <name type="scientific">Magallana gigas</name>
    <name type="common">Pacific oyster</name>
    <name type="synonym">Crassostrea gigas</name>
    <dbReference type="NCBI Taxonomy" id="29159"/>
    <lineage>
        <taxon>Eukaryota</taxon>
        <taxon>Metazoa</taxon>
        <taxon>Spiralia</taxon>
        <taxon>Lophotrochozoa</taxon>
        <taxon>Mollusca</taxon>
        <taxon>Bivalvia</taxon>
        <taxon>Autobranchia</taxon>
        <taxon>Pteriomorphia</taxon>
        <taxon>Ostreida</taxon>
        <taxon>Ostreoidea</taxon>
        <taxon>Ostreidae</taxon>
        <taxon>Magallana</taxon>
    </lineage>
</organism>
<dbReference type="PANTHER" id="PTHR21771">
    <property type="entry name" value="MITOCHONDRIA-EATING PROTEIN-RELATED"/>
    <property type="match status" value="1"/>
</dbReference>
<feature type="compositionally biased region" description="Polar residues" evidence="14">
    <location>
        <begin position="562"/>
        <end position="572"/>
    </location>
</feature>
<comment type="similarity">
    <text evidence="4">Belongs to the MIEAP family.</text>
</comment>
<evidence type="ECO:0000256" key="5">
    <source>
        <dbReference type="ARBA" id="ARBA00019863"/>
    </source>
</evidence>
<protein>
    <recommendedName>
        <fullName evidence="5">Mitochondria-eating protein</fullName>
    </recommendedName>
    <alternativeName>
        <fullName evidence="12">Spermatogenesis-associated protein 18</fullName>
    </alternativeName>
</protein>
<evidence type="ECO:0000313" key="16">
    <source>
        <dbReference type="EnsemblMetazoa" id="G24837.1:cds"/>
    </source>
</evidence>
<dbReference type="OrthoDB" id="6161320at2759"/>
<evidence type="ECO:0000259" key="15">
    <source>
        <dbReference type="Pfam" id="PF16026"/>
    </source>
</evidence>
<evidence type="ECO:0000256" key="12">
    <source>
        <dbReference type="ARBA" id="ARBA00032687"/>
    </source>
</evidence>
<feature type="region of interest" description="Disordered" evidence="14">
    <location>
        <begin position="1"/>
        <end position="148"/>
    </location>
</feature>
<dbReference type="PANTHER" id="PTHR21771:SF0">
    <property type="entry name" value="MITOCHONDRIA-EATING PROTEIN"/>
    <property type="match status" value="1"/>
</dbReference>
<evidence type="ECO:0000256" key="10">
    <source>
        <dbReference type="ARBA" id="ARBA00023128"/>
    </source>
</evidence>
<accession>A0A8W8KQ11</accession>
<proteinExistence type="inferred from homology"/>
<keyword evidence="6" id="KW-0963">Cytoplasm</keyword>
<dbReference type="Proteomes" id="UP000005408">
    <property type="component" value="Unassembled WGS sequence"/>
</dbReference>
<dbReference type="AlphaFoldDB" id="A0A8W8KQ11"/>
<sequence length="585" mass="66902">MPKPKKEKTKDANEGRDKSEQEKEKKTKEDKTKEKEARKKKEKLCRDITKEFKDSCIGILKKDSPKDLEGLQKEQNDIVEQLKNQIDKLSKKREPNNQSTQGAIAKRPDQPQPHKQPEPPPDYDGSGTTTHKSSSDRQNGGKTWNAAEVRSLEAQYVEERDKLKMSLEDAKHGIGQYEKERRELEAKINKLKQDIKEANEYCRKENEKILEEARYKIDALKQEHSLEVNTLKSDLQSHRTQVKKLTLEKKEALTRLSELAGRKLLDNNPNIADLSTEIRPTKIGENFMQIYDNEWTDAFEELAQNGQDDKKCIDTLLKILKEAFEHTEIKAKNFEATMISIISSCSVDQRKSKTEESITKEEIGLIRQLKKVSAKRTKTAIQDEFVKEKTWIKWQKSKIFAEKCVEMCWYMVIQTPPMALMFDMKHMHPFDEKYYKKYMTSGDRFDFLVWPCTLLHKDGPIVAKGIAEATTADIALTETPVPAVSDTKQDKQNQVGAQASEPGRGYGKEIKTAEEFHRSVKSRDRGDGEIKNPRLPKGDTSTSNSYPEQEGSVVKDARENIPSGNGSEQNGFNGFVTKLSIGTKL</sequence>
<evidence type="ECO:0000256" key="2">
    <source>
        <dbReference type="ARBA" id="ARBA00004305"/>
    </source>
</evidence>
<keyword evidence="17" id="KW-1185">Reference proteome</keyword>
<feature type="compositionally biased region" description="Basic and acidic residues" evidence="14">
    <location>
        <begin position="506"/>
        <end position="532"/>
    </location>
</feature>
<evidence type="ECO:0000256" key="3">
    <source>
        <dbReference type="ARBA" id="ARBA00004496"/>
    </source>
</evidence>
<dbReference type="GO" id="GO:0008289">
    <property type="term" value="F:lipid binding"/>
    <property type="evidence" value="ECO:0007669"/>
    <property type="project" value="UniProtKB-KW"/>
</dbReference>
<evidence type="ECO:0000256" key="8">
    <source>
        <dbReference type="ARBA" id="ARBA00023054"/>
    </source>
</evidence>
<evidence type="ECO:0000313" key="17">
    <source>
        <dbReference type="Proteomes" id="UP000005408"/>
    </source>
</evidence>
<reference evidence="16" key="1">
    <citation type="submission" date="2022-08" db="UniProtKB">
        <authorList>
            <consortium name="EnsemblMetazoa"/>
        </authorList>
    </citation>
    <scope>IDENTIFICATION</scope>
    <source>
        <strain evidence="16">05x7-T-G4-1.051#20</strain>
    </source>
</reference>
<dbReference type="InterPro" id="IPR026169">
    <property type="entry name" value="MIEAP"/>
</dbReference>
<feature type="compositionally biased region" description="Basic and acidic residues" evidence="14">
    <location>
        <begin position="85"/>
        <end position="95"/>
    </location>
</feature>
<evidence type="ECO:0000256" key="4">
    <source>
        <dbReference type="ARBA" id="ARBA00008233"/>
    </source>
</evidence>
<evidence type="ECO:0000256" key="7">
    <source>
        <dbReference type="ARBA" id="ARBA00022787"/>
    </source>
</evidence>
<evidence type="ECO:0000256" key="6">
    <source>
        <dbReference type="ARBA" id="ARBA00022490"/>
    </source>
</evidence>
<dbReference type="EnsemblMetazoa" id="G24837.1">
    <property type="protein sequence ID" value="G24837.1:cds"/>
    <property type="gene ID" value="G24837"/>
</dbReference>
<dbReference type="GO" id="GO:0035695">
    <property type="term" value="P:mitophagy by internal vacuole formation"/>
    <property type="evidence" value="ECO:0007669"/>
    <property type="project" value="TreeGrafter"/>
</dbReference>
<keyword evidence="8 13" id="KW-0175">Coiled coil</keyword>
<keyword evidence="11" id="KW-0472">Membrane</keyword>
<keyword evidence="9" id="KW-0446">Lipid-binding</keyword>
<feature type="coiled-coil region" evidence="13">
    <location>
        <begin position="167"/>
        <end position="262"/>
    </location>
</feature>
<dbReference type="Pfam" id="PF16026">
    <property type="entry name" value="MIEAP"/>
    <property type="match status" value="1"/>
</dbReference>
<feature type="region of interest" description="Disordered" evidence="14">
    <location>
        <begin position="481"/>
        <end position="574"/>
    </location>
</feature>
<comment type="subcellular location">
    <subcellularLocation>
        <location evidence="3">Cytoplasm</location>
    </subcellularLocation>
    <subcellularLocation>
        <location evidence="2">Mitochondrion matrix</location>
    </subcellularLocation>
    <subcellularLocation>
        <location evidence="1">Mitochondrion outer membrane</location>
    </subcellularLocation>
</comment>
<feature type="compositionally biased region" description="Basic and acidic residues" evidence="14">
    <location>
        <begin position="8"/>
        <end position="76"/>
    </location>
</feature>
<evidence type="ECO:0000256" key="13">
    <source>
        <dbReference type="SAM" id="Coils"/>
    </source>
</evidence>
<feature type="domain" description="Mitochondria-eating protein C-terminal" evidence="15">
    <location>
        <begin position="279"/>
        <end position="467"/>
    </location>
</feature>
<feature type="compositionally biased region" description="Polar residues" evidence="14">
    <location>
        <begin position="126"/>
        <end position="142"/>
    </location>
</feature>
<dbReference type="GO" id="GO:0035694">
    <property type="term" value="P:mitochondrial protein catabolic process"/>
    <property type="evidence" value="ECO:0007669"/>
    <property type="project" value="InterPro"/>
</dbReference>
<evidence type="ECO:0000256" key="9">
    <source>
        <dbReference type="ARBA" id="ARBA00023121"/>
    </source>
</evidence>
<dbReference type="GO" id="GO:0005759">
    <property type="term" value="C:mitochondrial matrix"/>
    <property type="evidence" value="ECO:0007669"/>
    <property type="project" value="UniProtKB-SubCell"/>
</dbReference>
<evidence type="ECO:0000256" key="11">
    <source>
        <dbReference type="ARBA" id="ARBA00023136"/>
    </source>
</evidence>
<evidence type="ECO:0000256" key="1">
    <source>
        <dbReference type="ARBA" id="ARBA00004294"/>
    </source>
</evidence>
<keyword evidence="10" id="KW-0496">Mitochondrion</keyword>